<gene>
    <name evidence="1" type="ORF">WAB15_05640</name>
</gene>
<evidence type="ECO:0000313" key="2">
    <source>
        <dbReference type="Proteomes" id="UP001626628"/>
    </source>
</evidence>
<dbReference type="RefSeq" id="WP_407285546.1">
    <property type="nucleotide sequence ID" value="NZ_CP147982.1"/>
</dbReference>
<sequence>MLLDVGVDSHGLGLPGLAVRAVQEVDPVLHGVLERRTVRSLNSQAPLGQ</sequence>
<protein>
    <submittedName>
        <fullName evidence="1">Uncharacterized protein</fullName>
    </submittedName>
</protein>
<evidence type="ECO:0000313" key="1">
    <source>
        <dbReference type="EMBL" id="WXK75487.1"/>
    </source>
</evidence>
<reference evidence="1 2" key="1">
    <citation type="submission" date="2024-03" db="EMBL/GenBank/DDBJ databases">
        <title>The complete genome of Streptomyces sirii sp.nov.</title>
        <authorList>
            <person name="Zakalyukina Y.V."/>
            <person name="Belik A.R."/>
            <person name="Biryukov M.V."/>
            <person name="Baturina O.A."/>
            <person name="Kabilov M.R."/>
        </authorList>
    </citation>
    <scope>NUCLEOTIDE SEQUENCE [LARGE SCALE GENOMIC DNA]</scope>
    <source>
        <strain evidence="1 2">BP-8</strain>
    </source>
</reference>
<keyword evidence="2" id="KW-1185">Reference proteome</keyword>
<name>A0ABZ2QKP2_9ACTN</name>
<organism evidence="1 2">
    <name type="scientific">Streptomyces sirii</name>
    <dbReference type="NCBI Taxonomy" id="3127701"/>
    <lineage>
        <taxon>Bacteria</taxon>
        <taxon>Bacillati</taxon>
        <taxon>Actinomycetota</taxon>
        <taxon>Actinomycetes</taxon>
        <taxon>Kitasatosporales</taxon>
        <taxon>Streptomycetaceae</taxon>
        <taxon>Streptomyces</taxon>
    </lineage>
</organism>
<accession>A0ABZ2QKP2</accession>
<dbReference type="EMBL" id="CP147982">
    <property type="protein sequence ID" value="WXK75487.1"/>
    <property type="molecule type" value="Genomic_DNA"/>
</dbReference>
<dbReference type="Proteomes" id="UP001626628">
    <property type="component" value="Chromosome"/>
</dbReference>
<proteinExistence type="predicted"/>